<dbReference type="Gene3D" id="3.40.50.1980">
    <property type="entry name" value="Nitrogenase molybdenum iron protein domain"/>
    <property type="match status" value="2"/>
</dbReference>
<evidence type="ECO:0000313" key="3">
    <source>
        <dbReference type="EMBL" id="AZQ44550.1"/>
    </source>
</evidence>
<dbReference type="KEGG" id="noj:EJ995_09945"/>
<evidence type="ECO:0000313" key="4">
    <source>
        <dbReference type="Proteomes" id="UP000279600"/>
    </source>
</evidence>
<name>A0A3S9MZE3_9FLAO</name>
<feature type="signal peptide" evidence="1">
    <location>
        <begin position="1"/>
        <end position="23"/>
    </location>
</feature>
<dbReference type="Proteomes" id="UP000279600">
    <property type="component" value="Chromosome"/>
</dbReference>
<sequence length="379" mass="42403">MKWINSFLVVLLISIAACKPANKQETSVEDQTAASLEVKYAKGFEIKKLSNASGYQLIIKNPWPGSDLVQQFNLINESAMAPADRSAIQIPVKDLVATSTTHITPLVLLDATNQLAGFPGMDYISSPEVRQLIDAGTVKELGVNESLNVERVIDLAPDVLIGYGIDGTNPEYDMIARAGIPIVFNADWTEQHPLGRAEWIKVFGVLLDKEKEALEIFNQIERDYLEAAKQASTYDRPTVMAGATWKDQWYLPYGNSWQGILIEDAGGDYIYKDQEGDGSLSYNIETVLKDSRDADIWIAPGQYTSYNTMLGDNASYKLFKAFQEKQLYTFALRQGKTGGTIYYEEASMRPDLVLQDLITIFHSSENDDMELYFFDPLQP</sequence>
<dbReference type="PANTHER" id="PTHR30535">
    <property type="entry name" value="VITAMIN B12-BINDING PROTEIN"/>
    <property type="match status" value="1"/>
</dbReference>
<dbReference type="InterPro" id="IPR002491">
    <property type="entry name" value="ABC_transptr_periplasmic_BD"/>
</dbReference>
<dbReference type="OrthoDB" id="9812528at2"/>
<dbReference type="Pfam" id="PF01497">
    <property type="entry name" value="Peripla_BP_2"/>
    <property type="match status" value="1"/>
</dbReference>
<evidence type="ECO:0000259" key="2">
    <source>
        <dbReference type="PROSITE" id="PS50983"/>
    </source>
</evidence>
<evidence type="ECO:0000256" key="1">
    <source>
        <dbReference type="SAM" id="SignalP"/>
    </source>
</evidence>
<keyword evidence="4" id="KW-1185">Reference proteome</keyword>
<proteinExistence type="predicted"/>
<dbReference type="EMBL" id="CP034549">
    <property type="protein sequence ID" value="AZQ44550.1"/>
    <property type="molecule type" value="Genomic_DNA"/>
</dbReference>
<dbReference type="PROSITE" id="PS51257">
    <property type="entry name" value="PROKAR_LIPOPROTEIN"/>
    <property type="match status" value="1"/>
</dbReference>
<dbReference type="GO" id="GO:0071281">
    <property type="term" value="P:cellular response to iron ion"/>
    <property type="evidence" value="ECO:0007669"/>
    <property type="project" value="TreeGrafter"/>
</dbReference>
<dbReference type="PROSITE" id="PS50983">
    <property type="entry name" value="FE_B12_PBP"/>
    <property type="match status" value="1"/>
</dbReference>
<dbReference type="PANTHER" id="PTHR30535:SF34">
    <property type="entry name" value="MOLYBDATE-BINDING PROTEIN MOLA"/>
    <property type="match status" value="1"/>
</dbReference>
<accession>A0A3S9MZE3</accession>
<dbReference type="RefSeq" id="WP_126448098.1">
    <property type="nucleotide sequence ID" value="NZ_CP034549.1"/>
</dbReference>
<feature type="chain" id="PRO_5019393381" evidence="1">
    <location>
        <begin position="24"/>
        <end position="379"/>
    </location>
</feature>
<protein>
    <submittedName>
        <fullName evidence="3">ABC transporter substrate-binding protein</fullName>
    </submittedName>
</protein>
<gene>
    <name evidence="3" type="ORF">EJ995_09945</name>
</gene>
<feature type="domain" description="Fe/B12 periplasmic-binding" evidence="2">
    <location>
        <begin position="94"/>
        <end position="365"/>
    </location>
</feature>
<reference evidence="3 4" key="1">
    <citation type="submission" date="2018-12" db="EMBL/GenBank/DDBJ databases">
        <title>Complete genome of Nonlabens sp. MJ115.</title>
        <authorList>
            <person name="Choi H.S."/>
            <person name="Jung J."/>
        </authorList>
    </citation>
    <scope>NUCLEOTIDE SEQUENCE [LARGE SCALE GENOMIC DNA]</scope>
    <source>
        <strain evidence="3 4">MJ115</strain>
    </source>
</reference>
<organism evidence="3 4">
    <name type="scientific">Nonlabens ponticola</name>
    <dbReference type="NCBI Taxonomy" id="2496866"/>
    <lineage>
        <taxon>Bacteria</taxon>
        <taxon>Pseudomonadati</taxon>
        <taxon>Bacteroidota</taxon>
        <taxon>Flavobacteriia</taxon>
        <taxon>Flavobacteriales</taxon>
        <taxon>Flavobacteriaceae</taxon>
        <taxon>Nonlabens</taxon>
    </lineage>
</organism>
<dbReference type="AlphaFoldDB" id="A0A3S9MZE3"/>
<dbReference type="InterPro" id="IPR050902">
    <property type="entry name" value="ABC_Transporter_SBP"/>
</dbReference>
<keyword evidence="1" id="KW-0732">Signal</keyword>
<dbReference type="SUPFAM" id="SSF53807">
    <property type="entry name" value="Helical backbone' metal receptor"/>
    <property type="match status" value="1"/>
</dbReference>